<dbReference type="InterPro" id="IPR015500">
    <property type="entry name" value="Peptidase_S8_subtilisin-rel"/>
</dbReference>
<evidence type="ECO:0000256" key="11">
    <source>
        <dbReference type="PROSITE-ProRule" id="PRU01240"/>
    </source>
</evidence>
<gene>
    <name evidence="15" type="primary">PARPA_10989.1 scaffold 42077</name>
</gene>
<dbReference type="Gene3D" id="3.40.50.200">
    <property type="entry name" value="Peptidase S8/S53 domain"/>
    <property type="match status" value="1"/>
</dbReference>
<feature type="compositionally biased region" description="Basic residues" evidence="13">
    <location>
        <begin position="222"/>
        <end position="242"/>
    </location>
</feature>
<dbReference type="STRING" id="35722.A0A0B7NP55"/>
<feature type="domain" description="DPH-type MB" evidence="14">
    <location>
        <begin position="4"/>
        <end position="60"/>
    </location>
</feature>
<evidence type="ECO:0000256" key="5">
    <source>
        <dbReference type="ARBA" id="ARBA00022825"/>
    </source>
</evidence>
<dbReference type="Proteomes" id="UP000054107">
    <property type="component" value="Unassembled WGS sequence"/>
</dbReference>
<evidence type="ECO:0000256" key="4">
    <source>
        <dbReference type="ARBA" id="ARBA00022801"/>
    </source>
</evidence>
<dbReference type="InterPro" id="IPR023827">
    <property type="entry name" value="Peptidase_S8_Asp-AS"/>
</dbReference>
<evidence type="ECO:0000313" key="15">
    <source>
        <dbReference type="EMBL" id="CEP16714.1"/>
    </source>
</evidence>
<dbReference type="InterPro" id="IPR036671">
    <property type="entry name" value="DPH_MB_sf"/>
</dbReference>
<keyword evidence="4 11" id="KW-0378">Hydrolase</keyword>
<dbReference type="GO" id="GO:0006508">
    <property type="term" value="P:proteolysis"/>
    <property type="evidence" value="ECO:0007669"/>
    <property type="project" value="UniProtKB-KW"/>
</dbReference>
<feature type="active site" description="Charge relay system" evidence="11">
    <location>
        <position position="351"/>
    </location>
</feature>
<dbReference type="AlphaFoldDB" id="A0A0B7NP55"/>
<dbReference type="FunFam" id="3.10.660.10:FF:000001">
    <property type="entry name" value="Diphthamide biosynthesis 3"/>
    <property type="match status" value="1"/>
</dbReference>
<evidence type="ECO:0000256" key="12">
    <source>
        <dbReference type="RuleBase" id="RU003355"/>
    </source>
</evidence>
<feature type="active site" description="Charge relay system" evidence="11">
    <location>
        <position position="320"/>
    </location>
</feature>
<keyword evidence="3" id="KW-0479">Metal-binding</keyword>
<dbReference type="PROSITE" id="PS00136">
    <property type="entry name" value="SUBTILASE_ASP"/>
    <property type="match status" value="1"/>
</dbReference>
<evidence type="ECO:0000256" key="2">
    <source>
        <dbReference type="ARBA" id="ARBA00022670"/>
    </source>
</evidence>
<organism evidence="15 16">
    <name type="scientific">Parasitella parasitica</name>
    <dbReference type="NCBI Taxonomy" id="35722"/>
    <lineage>
        <taxon>Eukaryota</taxon>
        <taxon>Fungi</taxon>
        <taxon>Fungi incertae sedis</taxon>
        <taxon>Mucoromycota</taxon>
        <taxon>Mucoromycotina</taxon>
        <taxon>Mucoromycetes</taxon>
        <taxon>Mucorales</taxon>
        <taxon>Mucorineae</taxon>
        <taxon>Mucoraceae</taxon>
        <taxon>Parasitella</taxon>
    </lineage>
</organism>
<evidence type="ECO:0000256" key="6">
    <source>
        <dbReference type="ARBA" id="ARBA00023004"/>
    </source>
</evidence>
<keyword evidence="6" id="KW-0408">Iron</keyword>
<dbReference type="PANTHER" id="PTHR43806:SF66">
    <property type="entry name" value="SERIN ENDOPEPTIDASE"/>
    <property type="match status" value="1"/>
</dbReference>
<evidence type="ECO:0000256" key="8">
    <source>
        <dbReference type="ARBA" id="ARBA00036267"/>
    </source>
</evidence>
<dbReference type="InterPro" id="IPR036852">
    <property type="entry name" value="Peptidase_S8/S53_dom_sf"/>
</dbReference>
<dbReference type="PROSITE" id="PS00138">
    <property type="entry name" value="SUBTILASE_SER"/>
    <property type="match status" value="1"/>
</dbReference>
<protein>
    <recommendedName>
        <fullName evidence="9">Diphthamide biosynthesis protein 3</fullName>
    </recommendedName>
</protein>
<dbReference type="PROSITE" id="PS51892">
    <property type="entry name" value="SUBTILASE"/>
    <property type="match status" value="1"/>
</dbReference>
<feature type="active site" description="Charge relay system" evidence="11">
    <location>
        <position position="513"/>
    </location>
</feature>
<dbReference type="PROSITE" id="PS00137">
    <property type="entry name" value="SUBTILASE_HIS"/>
    <property type="match status" value="1"/>
</dbReference>
<dbReference type="InterPro" id="IPR007872">
    <property type="entry name" value="DPH_MB_dom"/>
</dbReference>
<dbReference type="GO" id="GO:0005615">
    <property type="term" value="C:extracellular space"/>
    <property type="evidence" value="ECO:0007669"/>
    <property type="project" value="TreeGrafter"/>
</dbReference>
<comment type="similarity">
    <text evidence="7">Belongs to the DPH3 family.</text>
</comment>
<dbReference type="CDD" id="cd04077">
    <property type="entry name" value="Peptidases_S8_PCSK9_ProteinaseK_like"/>
    <property type="match status" value="1"/>
</dbReference>
<dbReference type="OrthoDB" id="206201at2759"/>
<dbReference type="InterPro" id="IPR000209">
    <property type="entry name" value="Peptidase_S8/S53_dom"/>
</dbReference>
<evidence type="ECO:0000313" key="16">
    <source>
        <dbReference type="Proteomes" id="UP000054107"/>
    </source>
</evidence>
<dbReference type="EMBL" id="LN733242">
    <property type="protein sequence ID" value="CEP16714.1"/>
    <property type="molecule type" value="Genomic_DNA"/>
</dbReference>
<sequence length="572" mass="62426">MASLYDEIEIEDMDYNEEEDLYTYPCPCGDKFIITTEELIDGLDVAQCLSCSLIIKVIYDSDNFIDEDDQTTTQSLGGHDNLEKTNNRIVRRDTQDDQVHVFDAYDIGSTFKGISVKFEQLDIVQTLLASFKHDIIKIIPDQNIQFDLPTSKRTALTKRYYVRANKWIPRRETRVGNFDYDHYEHDANCPYNPQNQMTTTSAPSRKKNAFNLVQKAPIITKKKTSVKKKTSTKKKLNTKKKQATTTNKTASKRKTTPKKSTKKAITTTPTAKNPISAADFAQQASPQWNLARVSEHKRALSRPYIYDTDAGSGTYVYVIDDGLNVNHKDFGGRAKWGWSAYKGASPLGEGHGTHVAGIIGSKTYGVAKKTNLIAVQVLNDEGVGSISSLLAGLQWVTDNAKAHKGKAIINMSLGMKVAGTSSSSIKAFNAAISAVVSSGIPLIAAAGNWGNDSCSILPAGNPDVYTVAASDKNDKFAYYSSWGKCVSVIAPGTGIKSTFIDSNTSTETLSGTSMASPHVAGVAALLIRKLDTPTPANLYKELTKLGTKGLITSTVKNTPNILLFNGQTLIKN</sequence>
<dbReference type="Pfam" id="PF05207">
    <property type="entry name" value="Zn_ribbon_CSL"/>
    <property type="match status" value="1"/>
</dbReference>
<proteinExistence type="inferred from homology"/>
<evidence type="ECO:0000256" key="7">
    <source>
        <dbReference type="ARBA" id="ARBA00024032"/>
    </source>
</evidence>
<dbReference type="InterPro" id="IPR050131">
    <property type="entry name" value="Peptidase_S8_subtilisin-like"/>
</dbReference>
<dbReference type="Gene3D" id="3.10.660.10">
    <property type="entry name" value="DPH Zinc finger"/>
    <property type="match status" value="1"/>
</dbReference>
<dbReference type="Pfam" id="PF00082">
    <property type="entry name" value="Peptidase_S8"/>
    <property type="match status" value="1"/>
</dbReference>
<evidence type="ECO:0000259" key="14">
    <source>
        <dbReference type="PROSITE" id="PS51074"/>
    </source>
</evidence>
<comment type="catalytic activity">
    <reaction evidence="8">
        <text>[3Fe-4S](1+)-[protein] + Fe(2+)-[Dph3] = [3Fe-4S](0)-[protein] + Fe(3+)-[Dph3]</text>
        <dbReference type="Rhea" id="RHEA:71235"/>
        <dbReference type="Rhea" id="RHEA-COMP:17996"/>
        <dbReference type="Rhea" id="RHEA-COMP:17997"/>
        <dbReference type="Rhea" id="RHEA-COMP:18002"/>
        <dbReference type="Rhea" id="RHEA-COMP:18003"/>
        <dbReference type="ChEBI" id="CHEBI:29033"/>
        <dbReference type="ChEBI" id="CHEBI:29034"/>
        <dbReference type="ChEBI" id="CHEBI:33751"/>
        <dbReference type="ChEBI" id="CHEBI:47402"/>
        <dbReference type="ChEBI" id="CHEBI:83228"/>
    </reaction>
</comment>
<keyword evidence="5 11" id="KW-0720">Serine protease</keyword>
<dbReference type="InterPro" id="IPR023828">
    <property type="entry name" value="Peptidase_S8_Ser-AS"/>
</dbReference>
<comment type="catalytic activity">
    <reaction evidence="10">
        <text>2 [3Fe-4S](0)-[protein] + 2 Fe(2+)-[Dph3] + NADH = 2 [4Fe-4S](1+)-[protein] + 2 [Dph3] + NAD(+) + H(+)</text>
        <dbReference type="Rhea" id="RHEA:71239"/>
        <dbReference type="Rhea" id="RHEA-COMP:17997"/>
        <dbReference type="Rhea" id="RHEA-COMP:17998"/>
        <dbReference type="Rhea" id="RHEA-COMP:18001"/>
        <dbReference type="Rhea" id="RHEA-COMP:18002"/>
        <dbReference type="ChEBI" id="CHEBI:15378"/>
        <dbReference type="ChEBI" id="CHEBI:29033"/>
        <dbReference type="ChEBI" id="CHEBI:33723"/>
        <dbReference type="ChEBI" id="CHEBI:47402"/>
        <dbReference type="ChEBI" id="CHEBI:57540"/>
        <dbReference type="ChEBI" id="CHEBI:57945"/>
        <dbReference type="ChEBI" id="CHEBI:83228"/>
    </reaction>
</comment>
<dbReference type="PRINTS" id="PR00723">
    <property type="entry name" value="SUBTILISIN"/>
</dbReference>
<evidence type="ECO:0000256" key="10">
    <source>
        <dbReference type="ARBA" id="ARBA00048125"/>
    </source>
</evidence>
<keyword evidence="2 11" id="KW-0645">Protease</keyword>
<feature type="region of interest" description="Disordered" evidence="13">
    <location>
        <begin position="222"/>
        <end position="275"/>
    </location>
</feature>
<dbReference type="SUPFAM" id="SSF52743">
    <property type="entry name" value="Subtilisin-like"/>
    <property type="match status" value="1"/>
</dbReference>
<dbReference type="PANTHER" id="PTHR43806">
    <property type="entry name" value="PEPTIDASE S8"/>
    <property type="match status" value="1"/>
</dbReference>
<dbReference type="FunFam" id="3.40.50.200:FF:000007">
    <property type="entry name" value="Subtilisin-like serine protease"/>
    <property type="match status" value="1"/>
</dbReference>
<feature type="compositionally biased region" description="Basic residues" evidence="13">
    <location>
        <begin position="250"/>
        <end position="262"/>
    </location>
</feature>
<evidence type="ECO:0000256" key="13">
    <source>
        <dbReference type="SAM" id="MobiDB-lite"/>
    </source>
</evidence>
<dbReference type="GO" id="GO:0004252">
    <property type="term" value="F:serine-type endopeptidase activity"/>
    <property type="evidence" value="ECO:0007669"/>
    <property type="project" value="UniProtKB-UniRule"/>
</dbReference>
<dbReference type="PROSITE" id="PS51074">
    <property type="entry name" value="DPH_MB"/>
    <property type="match status" value="1"/>
</dbReference>
<name>A0A0B7NP55_9FUNG</name>
<dbReference type="InterPro" id="IPR034193">
    <property type="entry name" value="PCSK9_ProteinaseK-like"/>
</dbReference>
<evidence type="ECO:0000256" key="3">
    <source>
        <dbReference type="ARBA" id="ARBA00022723"/>
    </source>
</evidence>
<feature type="compositionally biased region" description="Low complexity" evidence="13">
    <location>
        <begin position="263"/>
        <end position="272"/>
    </location>
</feature>
<keyword evidence="16" id="KW-1185">Reference proteome</keyword>
<accession>A0A0B7NP55</accession>
<comment type="similarity">
    <text evidence="1 11 12">Belongs to the peptidase S8 family.</text>
</comment>
<dbReference type="SUPFAM" id="SSF144217">
    <property type="entry name" value="CSL zinc finger"/>
    <property type="match status" value="1"/>
</dbReference>
<dbReference type="GO" id="GO:0046872">
    <property type="term" value="F:metal ion binding"/>
    <property type="evidence" value="ECO:0007669"/>
    <property type="project" value="UniProtKB-KW"/>
</dbReference>
<evidence type="ECO:0000256" key="9">
    <source>
        <dbReference type="ARBA" id="ARBA00041070"/>
    </source>
</evidence>
<evidence type="ECO:0000256" key="1">
    <source>
        <dbReference type="ARBA" id="ARBA00011073"/>
    </source>
</evidence>
<dbReference type="InterPro" id="IPR022398">
    <property type="entry name" value="Peptidase_S8_His-AS"/>
</dbReference>
<reference evidence="15 16" key="1">
    <citation type="submission" date="2014-09" db="EMBL/GenBank/DDBJ databases">
        <authorList>
            <person name="Ellenberger Sabrina"/>
        </authorList>
    </citation>
    <scope>NUCLEOTIDE SEQUENCE [LARGE SCALE GENOMIC DNA]</scope>
    <source>
        <strain evidence="15 16">CBS 412.66</strain>
    </source>
</reference>